<feature type="compositionally biased region" description="Polar residues" evidence="1">
    <location>
        <begin position="200"/>
        <end position="215"/>
    </location>
</feature>
<keyword evidence="3" id="KW-1185">Reference proteome</keyword>
<dbReference type="InParanoid" id="A0A2P6MVK0"/>
<protein>
    <recommendedName>
        <fullName evidence="4">DUF547 domain-containing protein</fullName>
    </recommendedName>
</protein>
<feature type="compositionally biased region" description="Low complexity" evidence="1">
    <location>
        <begin position="871"/>
        <end position="881"/>
    </location>
</feature>
<evidence type="ECO:0008006" key="4">
    <source>
        <dbReference type="Google" id="ProtNLM"/>
    </source>
</evidence>
<proteinExistence type="predicted"/>
<gene>
    <name evidence="2" type="ORF">PROFUN_09165</name>
</gene>
<evidence type="ECO:0000313" key="2">
    <source>
        <dbReference type="EMBL" id="PRP75741.1"/>
    </source>
</evidence>
<evidence type="ECO:0000256" key="1">
    <source>
        <dbReference type="SAM" id="MobiDB-lite"/>
    </source>
</evidence>
<name>A0A2P6MVK0_9EUKA</name>
<evidence type="ECO:0000313" key="3">
    <source>
        <dbReference type="Proteomes" id="UP000241769"/>
    </source>
</evidence>
<feature type="compositionally biased region" description="Basic and acidic residues" evidence="1">
    <location>
        <begin position="887"/>
        <end position="898"/>
    </location>
</feature>
<feature type="compositionally biased region" description="Polar residues" evidence="1">
    <location>
        <begin position="259"/>
        <end position="280"/>
    </location>
</feature>
<sequence length="1199" mass="134660">MKLSASAASIHRAGCLKEAIDARVVVAWIGRSLNRIPSADLRFLSTPSPRVKMNVRMNNRWSTIHHAGWKNASSISCRTRCCVQPSSFFHSNFGRASVLMEEADLPESPAPEYWSDDDEGAGIESTVLASKLAQELQAGITLDSPYVHESVDSPLCTQSVDDYMDSIDEYRVSSLVFVLTPTDYEVSEQDWAHRLSSTNLANLPAGNRNSRTIGHSASRGGSPKIESSPSLVISSHKPPERPRAVSQSSGMNKRLVVSEPTSPEQQPNNANIQRTLTSPRGRTIFGDSDFDSISGRGALRRGTTVKNISSNPEFKMPDVKADGTTEVFDISEARAQLKKSRSLFWKDKKALHQEKLLSLRAVNMPVDDSINEQKIDDCIIKLLDPVDGIKLTKHKGTKLVLWLRRTLFLDMNAAVQFGQTGLMNRGVFHSLSSKHQSFHNKPDLYYVFKFHEPKNLVLNNMKFHLSEVTDPVGLSVSLVEKVVKILGDPRHTTIDGKFDFTSASRGKEYIRLALLSTQLQAVRRRGKLAENSRAQLSVMELTPEERTAVYMNIYNTFYVQSRLSNPELKNEERPSGKRYFIGMTEWTMEHLTEAIRGHRGAKGPIGINLPIISCLLFDGSDDSAPIVPYRPEDLTEDRWTTTLGGYLKKSVVVKSPRQVVLPRVFEAILQDYGSMQNLLNEIQRGGTPSHVTSDSLMHGFTQFEAPANHFLLGTQSSNLKAIQPQQRWNILSRISAYGLTTSLASHWNPFGSRSLHLPHRLRQDLQWTDHTGSTPSRGPSFAREKTRTCPQPPPTTISNDIRPTTDGRCTASSAFGQKTWSNPFEGLYEEGRRVSDEAVVYGVWPYPAQSEADNSRGHESTSLEELHSFRDSSSGSSRVRSFMADLSSKESGDKKDKSEELRAFRPLIWKSGQLTVNTPDPVLTTDDPKTDTLEKIENSRRCVERYTEILAGYVVSARAHGPSRKTWEEELVEEEEMEKIMWHDELLVKKEIMTTAGKRESLDVERSEVTRVDVIEPVAATTVIAEPLNVKHVEKDVVVHEHIHPVEKEEIQPIIHREREQMEVRQITERLHETEIQPTLIEKRELAPEVREVMVERSAPISENIILPSVSVDTTLRSVETHAPIVNEVIKKTVIEEVQPVLEKDVIVPTIIQETKPIYEKIVEASVLIREELPVREVTREKVIIESGVLKGKASPLIL</sequence>
<dbReference type="AlphaFoldDB" id="A0A2P6MVK0"/>
<accession>A0A2P6MVK0</accession>
<feature type="compositionally biased region" description="Basic and acidic residues" evidence="1">
    <location>
        <begin position="853"/>
        <end position="870"/>
    </location>
</feature>
<feature type="compositionally biased region" description="Polar residues" evidence="1">
    <location>
        <begin position="767"/>
        <end position="777"/>
    </location>
</feature>
<dbReference type="Proteomes" id="UP000241769">
    <property type="component" value="Unassembled WGS sequence"/>
</dbReference>
<organism evidence="2 3">
    <name type="scientific">Planoprotostelium fungivorum</name>
    <dbReference type="NCBI Taxonomy" id="1890364"/>
    <lineage>
        <taxon>Eukaryota</taxon>
        <taxon>Amoebozoa</taxon>
        <taxon>Evosea</taxon>
        <taxon>Variosea</taxon>
        <taxon>Cavosteliida</taxon>
        <taxon>Cavosteliaceae</taxon>
        <taxon>Planoprotostelium</taxon>
    </lineage>
</organism>
<dbReference type="EMBL" id="MDYQ01000364">
    <property type="protein sequence ID" value="PRP75741.1"/>
    <property type="molecule type" value="Genomic_DNA"/>
</dbReference>
<comment type="caution">
    <text evidence="2">The sequence shown here is derived from an EMBL/GenBank/DDBJ whole genome shotgun (WGS) entry which is preliminary data.</text>
</comment>
<feature type="region of interest" description="Disordered" evidence="1">
    <location>
        <begin position="848"/>
        <end position="898"/>
    </location>
</feature>
<feature type="region of interest" description="Disordered" evidence="1">
    <location>
        <begin position="767"/>
        <end position="805"/>
    </location>
</feature>
<reference evidence="2 3" key="1">
    <citation type="journal article" date="2018" name="Genome Biol. Evol.">
        <title>Multiple Roots of Fruiting Body Formation in Amoebozoa.</title>
        <authorList>
            <person name="Hillmann F."/>
            <person name="Forbes G."/>
            <person name="Novohradska S."/>
            <person name="Ferling I."/>
            <person name="Riege K."/>
            <person name="Groth M."/>
            <person name="Westermann M."/>
            <person name="Marz M."/>
            <person name="Spaller T."/>
            <person name="Winckler T."/>
            <person name="Schaap P."/>
            <person name="Glockner G."/>
        </authorList>
    </citation>
    <scope>NUCLEOTIDE SEQUENCE [LARGE SCALE GENOMIC DNA]</scope>
    <source>
        <strain evidence="2 3">Jena</strain>
    </source>
</reference>
<feature type="region of interest" description="Disordered" evidence="1">
    <location>
        <begin position="200"/>
        <end position="289"/>
    </location>
</feature>